<reference evidence="2" key="1">
    <citation type="submission" date="2013-10" db="EMBL/GenBank/DDBJ databases">
        <title>Genomic analysis of the causative agents of coccidiosis in chickens.</title>
        <authorList>
            <person name="Reid A.J."/>
            <person name="Blake D."/>
            <person name="Billington K."/>
            <person name="Browne H."/>
            <person name="Dunn M."/>
            <person name="Hung S."/>
            <person name="Kawahara F."/>
            <person name="Miranda-Saavedra D."/>
            <person name="Mourier T."/>
            <person name="Nagra H."/>
            <person name="Otto T.D."/>
            <person name="Rawlings N."/>
            <person name="Sanchez A."/>
            <person name="Sanders M."/>
            <person name="Subramaniam C."/>
            <person name="Tay Y."/>
            <person name="Dear P."/>
            <person name="Doerig C."/>
            <person name="Gruber A."/>
            <person name="Parkinson J."/>
            <person name="Shirley M."/>
            <person name="Wan K.L."/>
            <person name="Berriman M."/>
            <person name="Tomley F."/>
            <person name="Pain A."/>
        </authorList>
    </citation>
    <scope>NUCLEOTIDE SEQUENCE [LARGE SCALE GENOMIC DNA]</scope>
    <source>
        <strain evidence="2">Houghton</strain>
    </source>
</reference>
<protein>
    <submittedName>
        <fullName evidence="2">Zinc finger (CCCH type) protein, putative</fullName>
    </submittedName>
</protein>
<dbReference type="VEuPathDB" id="ToxoDB:ETH2_1145400"/>
<dbReference type="Proteomes" id="UP000030747">
    <property type="component" value="Unassembled WGS sequence"/>
</dbReference>
<feature type="compositionally biased region" description="Basic and acidic residues" evidence="1">
    <location>
        <begin position="580"/>
        <end position="590"/>
    </location>
</feature>
<dbReference type="OrthoDB" id="347250at2759"/>
<dbReference type="RefSeq" id="XP_013232755.1">
    <property type="nucleotide sequence ID" value="XM_013377301.1"/>
</dbReference>
<evidence type="ECO:0000256" key="1">
    <source>
        <dbReference type="SAM" id="MobiDB-lite"/>
    </source>
</evidence>
<dbReference type="GeneID" id="25251375"/>
<dbReference type="OMA" id="GDDCYSF"/>
<feature type="compositionally biased region" description="Low complexity" evidence="1">
    <location>
        <begin position="363"/>
        <end position="382"/>
    </location>
</feature>
<feature type="region of interest" description="Disordered" evidence="1">
    <location>
        <begin position="1"/>
        <end position="21"/>
    </location>
</feature>
<feature type="compositionally biased region" description="Low complexity" evidence="1">
    <location>
        <begin position="514"/>
        <end position="527"/>
    </location>
</feature>
<feature type="region of interest" description="Disordered" evidence="1">
    <location>
        <begin position="356"/>
        <end position="382"/>
    </location>
</feature>
<dbReference type="EMBL" id="HG675688">
    <property type="protein sequence ID" value="CDJ42005.1"/>
    <property type="molecule type" value="Genomic_DNA"/>
</dbReference>
<accession>U6L2L5</accession>
<dbReference type="AlphaFoldDB" id="U6L2L5"/>
<keyword evidence="3" id="KW-1185">Reference proteome</keyword>
<proteinExistence type="predicted"/>
<feature type="region of interest" description="Disordered" evidence="1">
    <location>
        <begin position="146"/>
        <end position="178"/>
    </location>
</feature>
<evidence type="ECO:0000313" key="3">
    <source>
        <dbReference type="Proteomes" id="UP000030747"/>
    </source>
</evidence>
<sequence length="590" mass="66659">MMAHREQPQTQQHQTQSFLPDSSLPQDLLLLQQLAMQQAQGKLSSFSNARQQQHQQQQMLQQHQQLLMLLEAEAAGKAALAAQDRQKAQVARRQQQQQQYQEQPQQHLKRQLQDPQRRCIASELEIQHGQQQEQPDVLSSYRSKMVPGTLQPQQKKQKEPTLQKEAGTAARSPGALHFRSPASKVPAFSLRALATTQQQVQQDSEEQLLENIQSSDNWNEVRPMMQLPANAAEGTEQQPQQQQQQQQSELEDIVSRQQSMQQRLLLQQQALPSGYQQTFPDTALQHGWQRPAAGSADEAQGTATTAAAPGYTYRELSSWGQAVSRSTASTATGDDCYSFASLAAAAAVRKAEQGLKVPTPESLQRQQKPLTQQQQPQVLQKLPQQSLTRQGHELLQAVELLRQQHQYQQQGEHERKEANWALQPERCSAEVAPAVSPFGSYSLRELQNRMTALTLQPQQQQQEEEPLEQTRQRQQHHLEQHRQIEGLLARLSREQAEGIGKQLGGDSLSSVDTQQQQQHQQQIEQQQLFPKLQLPSGVTGTAPASYRLGKSPLHRPDGEDTPCVQHSASHPTSAAIREQQQQHRWHDFLQ</sequence>
<feature type="compositionally biased region" description="Low complexity" evidence="1">
    <location>
        <begin position="8"/>
        <end position="21"/>
    </location>
</feature>
<feature type="compositionally biased region" description="Low complexity" evidence="1">
    <location>
        <begin position="237"/>
        <end position="247"/>
    </location>
</feature>
<feature type="compositionally biased region" description="Basic and acidic residues" evidence="1">
    <location>
        <begin position="468"/>
        <end position="480"/>
    </location>
</feature>
<feature type="region of interest" description="Disordered" evidence="1">
    <location>
        <begin position="231"/>
        <end position="255"/>
    </location>
</feature>
<feature type="region of interest" description="Disordered" evidence="1">
    <location>
        <begin position="86"/>
        <end position="115"/>
    </location>
</feature>
<reference evidence="2" key="2">
    <citation type="submission" date="2013-10" db="EMBL/GenBank/DDBJ databases">
        <authorList>
            <person name="Aslett M."/>
        </authorList>
    </citation>
    <scope>NUCLEOTIDE SEQUENCE [LARGE SCALE GENOMIC DNA]</scope>
    <source>
        <strain evidence="2">Houghton</strain>
    </source>
</reference>
<feature type="compositionally biased region" description="Low complexity" evidence="1">
    <location>
        <begin position="86"/>
        <end position="106"/>
    </location>
</feature>
<dbReference type="VEuPathDB" id="ToxoDB:ETH_00010910"/>
<gene>
    <name evidence="2" type="ORF">ETH_00010910</name>
</gene>
<name>U6L2L5_EIMTE</name>
<organism evidence="2 3">
    <name type="scientific">Eimeria tenella</name>
    <name type="common">Coccidian parasite</name>
    <dbReference type="NCBI Taxonomy" id="5802"/>
    <lineage>
        <taxon>Eukaryota</taxon>
        <taxon>Sar</taxon>
        <taxon>Alveolata</taxon>
        <taxon>Apicomplexa</taxon>
        <taxon>Conoidasida</taxon>
        <taxon>Coccidia</taxon>
        <taxon>Eucoccidiorida</taxon>
        <taxon>Eimeriorina</taxon>
        <taxon>Eimeriidae</taxon>
        <taxon>Eimeria</taxon>
    </lineage>
</organism>
<feature type="region of interest" description="Disordered" evidence="1">
    <location>
        <begin position="501"/>
        <end position="590"/>
    </location>
</feature>
<feature type="region of interest" description="Disordered" evidence="1">
    <location>
        <begin position="455"/>
        <end position="480"/>
    </location>
</feature>
<evidence type="ECO:0000313" key="2">
    <source>
        <dbReference type="EMBL" id="CDJ42005.1"/>
    </source>
</evidence>